<dbReference type="PANTHER" id="PTHR30289">
    <property type="entry name" value="UNCHARACTERIZED PROTEIN YBCL-RELATED"/>
    <property type="match status" value="1"/>
</dbReference>
<dbReference type="Proteomes" id="UP000001208">
    <property type="component" value="Chromosome"/>
</dbReference>
<proteinExistence type="predicted"/>
<dbReference type="CDD" id="cd00865">
    <property type="entry name" value="PEBP_bact_arch"/>
    <property type="match status" value="1"/>
</dbReference>
<reference evidence="1 2" key="1">
    <citation type="submission" date="2008-06" db="EMBL/GenBank/DDBJ databases">
        <title>Complete sequence of Chloroherpeton thalassium ATCC 35110.</title>
        <authorList>
            <consortium name="US DOE Joint Genome Institute"/>
            <person name="Lucas S."/>
            <person name="Copeland A."/>
            <person name="Lapidus A."/>
            <person name="Glavina del Rio T."/>
            <person name="Dalin E."/>
            <person name="Tice H."/>
            <person name="Bruce D."/>
            <person name="Goodwin L."/>
            <person name="Pitluck S."/>
            <person name="Schmutz J."/>
            <person name="Larimer F."/>
            <person name="Land M."/>
            <person name="Hauser L."/>
            <person name="Kyrpides N."/>
            <person name="Mikhailova N."/>
            <person name="Liu Z."/>
            <person name="Li T."/>
            <person name="Zhao F."/>
            <person name="Overmann J."/>
            <person name="Bryant D.A."/>
            <person name="Richardson P."/>
        </authorList>
    </citation>
    <scope>NUCLEOTIDE SEQUENCE [LARGE SCALE GENOMIC DNA]</scope>
    <source>
        <strain evidence="2">ATCC 35110 / GB-78</strain>
    </source>
</reference>
<protein>
    <submittedName>
        <fullName evidence="1">PEBP family protein</fullName>
    </submittedName>
</protein>
<dbReference type="InterPro" id="IPR008914">
    <property type="entry name" value="PEBP"/>
</dbReference>
<dbReference type="OrthoDB" id="9797506at2"/>
<name>B3QV57_CHLT3</name>
<keyword evidence="2" id="KW-1185">Reference proteome</keyword>
<evidence type="ECO:0000313" key="1">
    <source>
        <dbReference type="EMBL" id="ACF13011.1"/>
    </source>
</evidence>
<dbReference type="RefSeq" id="WP_012499095.1">
    <property type="nucleotide sequence ID" value="NC_011026.1"/>
</dbReference>
<dbReference type="PANTHER" id="PTHR30289:SF1">
    <property type="entry name" value="PEBP (PHOSPHATIDYLETHANOLAMINE-BINDING PROTEIN) FAMILY PROTEIN"/>
    <property type="match status" value="1"/>
</dbReference>
<dbReference type="NCBIfam" id="TIGR00481">
    <property type="entry name" value="YbhB/YbcL family Raf kinase inhibitor-like protein"/>
    <property type="match status" value="1"/>
</dbReference>
<accession>B3QV57</accession>
<dbReference type="eggNOG" id="COG1881">
    <property type="taxonomic scope" value="Bacteria"/>
</dbReference>
<dbReference type="InterPro" id="IPR036610">
    <property type="entry name" value="PEBP-like_sf"/>
</dbReference>
<dbReference type="AlphaFoldDB" id="B3QV57"/>
<gene>
    <name evidence="1" type="ordered locus">Ctha_0540</name>
</gene>
<dbReference type="KEGG" id="cts:Ctha_0540"/>
<dbReference type="HOGENOM" id="CLU_083918_0_0_10"/>
<sequence>MQLTVHGFENGAPIPPQYAFCAPASQGIVSLAKNRNPALSWSDVPEATQSFALIFHDRDVPSKPDDVNQEDRLVPADLPRVDFFHWVLIDMPASLRAIAEAVDADGVAARGKAPGKTELGVRGINDYTNWFKGDENMEGIYAGYDGPCPPWNDAIVHNYFFTLYALDIESLSLSGNFTGQDARQAMQGHILAEATWHGTYTVTPSLLKK</sequence>
<dbReference type="SUPFAM" id="SSF49777">
    <property type="entry name" value="PEBP-like"/>
    <property type="match status" value="1"/>
</dbReference>
<evidence type="ECO:0000313" key="2">
    <source>
        <dbReference type="Proteomes" id="UP000001208"/>
    </source>
</evidence>
<dbReference type="Pfam" id="PF01161">
    <property type="entry name" value="PBP"/>
    <property type="match status" value="1"/>
</dbReference>
<dbReference type="STRING" id="517418.Ctha_0540"/>
<dbReference type="Gene3D" id="3.90.280.10">
    <property type="entry name" value="PEBP-like"/>
    <property type="match status" value="1"/>
</dbReference>
<dbReference type="EMBL" id="CP001100">
    <property type="protein sequence ID" value="ACF13011.1"/>
    <property type="molecule type" value="Genomic_DNA"/>
</dbReference>
<organism evidence="1 2">
    <name type="scientific">Chloroherpeton thalassium (strain ATCC 35110 / GB-78)</name>
    <dbReference type="NCBI Taxonomy" id="517418"/>
    <lineage>
        <taxon>Bacteria</taxon>
        <taxon>Pseudomonadati</taxon>
        <taxon>Chlorobiota</taxon>
        <taxon>Chlorobiia</taxon>
        <taxon>Chlorobiales</taxon>
        <taxon>Chloroherpetonaceae</taxon>
        <taxon>Chloroherpeton</taxon>
    </lineage>
</organism>
<dbReference type="InterPro" id="IPR005247">
    <property type="entry name" value="YbhB_YbcL/LppC-like"/>
</dbReference>